<dbReference type="HOGENOM" id="CLU_1710587_0_0_10"/>
<protein>
    <submittedName>
        <fullName evidence="1">Uncharacterized protein</fullName>
    </submittedName>
</protein>
<dbReference type="RefSeq" id="WP_038531808.1">
    <property type="nucleotide sequence ID" value="NZ_HG315671.1"/>
</dbReference>
<dbReference type="PATRIC" id="fig|1347342.6.peg.2863"/>
<organism evidence="1 2">
    <name type="scientific">Formosa agariphila (strain DSM 15362 / KCTC 12365 / LMG 23005 / KMM 3901 / M-2Alg 35-1)</name>
    <dbReference type="NCBI Taxonomy" id="1347342"/>
    <lineage>
        <taxon>Bacteria</taxon>
        <taxon>Pseudomonadati</taxon>
        <taxon>Bacteroidota</taxon>
        <taxon>Flavobacteriia</taxon>
        <taxon>Flavobacteriales</taxon>
        <taxon>Flavobacteriaceae</taxon>
        <taxon>Formosa</taxon>
    </lineage>
</organism>
<reference evidence="1 2" key="1">
    <citation type="journal article" date="2013" name="Appl. Environ. Microbiol.">
        <title>The genome of the alga-associated marine flavobacterium Formosa agariphila KMM 3901T reveals a broad potential for degradation of algal polysaccharides.</title>
        <authorList>
            <person name="Mann A.J."/>
            <person name="Hahnke R.L."/>
            <person name="Huang S."/>
            <person name="Werner J."/>
            <person name="Xing P."/>
            <person name="Barbeyron T."/>
            <person name="Huettel B."/>
            <person name="Stueber K."/>
            <person name="Reinhardt R."/>
            <person name="Harder J."/>
            <person name="Gloeckner F.O."/>
            <person name="Amann R.I."/>
            <person name="Teeling H."/>
        </authorList>
    </citation>
    <scope>NUCLEOTIDE SEQUENCE [LARGE SCALE GENOMIC DNA]</scope>
    <source>
        <strain evidence="2">DSM 15362 / KCTC 12365 / LMG 23005 / KMM 3901</strain>
    </source>
</reference>
<evidence type="ECO:0000313" key="2">
    <source>
        <dbReference type="Proteomes" id="UP000016160"/>
    </source>
</evidence>
<sequence>MKQIRTTSTVLLDAQINKRGIAVVKLEEFKFLGNTSVVLVGYYEQQENATPSVGAPLYNLMPLPVKDGIAGRQHVKRLTLLKANMDALFTAANTDVLVSESFSTQLTEVLTDATLIKIVADENYSKVDENNMLTPLTASDWEIIHEQELVTEA</sequence>
<dbReference type="EMBL" id="HG315671">
    <property type="protein sequence ID" value="CDF80556.1"/>
    <property type="molecule type" value="Genomic_DNA"/>
</dbReference>
<proteinExistence type="predicted"/>
<gene>
    <name evidence="1" type="ORF">BN863_28440</name>
</gene>
<dbReference type="AlphaFoldDB" id="T2KQ22"/>
<evidence type="ECO:0000313" key="1">
    <source>
        <dbReference type="EMBL" id="CDF80556.1"/>
    </source>
</evidence>
<dbReference type="STRING" id="1347342.BN863_28440"/>
<accession>T2KQ22</accession>
<name>T2KQ22_FORAG</name>
<dbReference type="OrthoDB" id="9911313at2"/>
<dbReference type="Proteomes" id="UP000016160">
    <property type="component" value="Chromosome"/>
</dbReference>
<keyword evidence="2" id="KW-1185">Reference proteome</keyword>